<feature type="signal peptide" evidence="1">
    <location>
        <begin position="1"/>
        <end position="18"/>
    </location>
</feature>
<sequence>MKKLTNVLALLLSLSAVSGTNLQAHTQVPGAPQSQPILIQDGTVHTGDGEVLKGYDLLLENGVISQLEQQIPVPENAKVISAVGQSVYPTLIALDTTLGLLEIDAVRATDDEGEVGSINPNAQGYIAFNADSELLPPTRSNGIGYVQVAPKGGLLSGTSSLVHLDGWNNVDSLLIDDLGVHLRWPTIKLRQGWYVSQDPESQREDYAEDLAKLHKAFADAKRYKYAKEADQLAATDQRWEAMLPVLRGEQPIYIHADDIRDIVQAIAFAQRERLAMILVGGAQADQAINSLLRFNIPVIYTHSVAHPFTEDDGYDSAFSVPLKLQKAGVKYALAFHNEGTWDVRNLPFAAGQAVGFGLTKEQALTAITLTAAEILGVDEELGSLRPGKRASLVIAPGDILDYSGHPIKAMLIDGREVDLNNRQKQLYQKYQQKPAAK</sequence>
<dbReference type="EMBL" id="JBHUHT010000015">
    <property type="protein sequence ID" value="MFD2097029.1"/>
    <property type="molecule type" value="Genomic_DNA"/>
</dbReference>
<evidence type="ECO:0000313" key="4">
    <source>
        <dbReference type="Proteomes" id="UP001597380"/>
    </source>
</evidence>
<evidence type="ECO:0000256" key="1">
    <source>
        <dbReference type="SAM" id="SignalP"/>
    </source>
</evidence>
<dbReference type="Gene3D" id="3.20.20.140">
    <property type="entry name" value="Metal-dependent hydrolases"/>
    <property type="match status" value="1"/>
</dbReference>
<dbReference type="InterPro" id="IPR011059">
    <property type="entry name" value="Metal-dep_hydrolase_composite"/>
</dbReference>
<reference evidence="4" key="1">
    <citation type="journal article" date="2019" name="Int. J. Syst. Evol. Microbiol.">
        <title>The Global Catalogue of Microorganisms (GCM) 10K type strain sequencing project: providing services to taxonomists for standard genome sequencing and annotation.</title>
        <authorList>
            <consortium name="The Broad Institute Genomics Platform"/>
            <consortium name="The Broad Institute Genome Sequencing Center for Infectious Disease"/>
            <person name="Wu L."/>
            <person name="Ma J."/>
        </authorList>
    </citation>
    <scope>NUCLEOTIDE SEQUENCE [LARGE SCALE GENOMIC DNA]</scope>
    <source>
        <strain evidence="4">CGMCC 1.10992</strain>
    </source>
</reference>
<keyword evidence="1" id="KW-0732">Signal</keyword>
<dbReference type="InterPro" id="IPR032466">
    <property type="entry name" value="Metal_Hydrolase"/>
</dbReference>
<feature type="domain" description="Amidohydrolase-related" evidence="2">
    <location>
        <begin position="356"/>
        <end position="395"/>
    </location>
</feature>
<name>A0ABW4XPF1_9GAMM</name>
<dbReference type="PANTHER" id="PTHR43135:SF3">
    <property type="entry name" value="ALPHA-D-RIBOSE 1-METHYLPHOSPHONATE 5-TRIPHOSPHATE DIPHOSPHATASE"/>
    <property type="match status" value="1"/>
</dbReference>
<evidence type="ECO:0000259" key="2">
    <source>
        <dbReference type="Pfam" id="PF01979"/>
    </source>
</evidence>
<dbReference type="SUPFAM" id="SSF51556">
    <property type="entry name" value="Metallo-dependent hydrolases"/>
    <property type="match status" value="1"/>
</dbReference>
<dbReference type="SUPFAM" id="SSF51338">
    <property type="entry name" value="Composite domain of metallo-dependent hydrolases"/>
    <property type="match status" value="1"/>
</dbReference>
<dbReference type="Proteomes" id="UP001597380">
    <property type="component" value="Unassembled WGS sequence"/>
</dbReference>
<proteinExistence type="predicted"/>
<dbReference type="PANTHER" id="PTHR43135">
    <property type="entry name" value="ALPHA-D-RIBOSE 1-METHYLPHOSPHONATE 5-TRIPHOSPHATE DIPHOSPHATASE"/>
    <property type="match status" value="1"/>
</dbReference>
<dbReference type="InterPro" id="IPR051781">
    <property type="entry name" value="Metallo-dep_Hydrolase"/>
</dbReference>
<dbReference type="RefSeq" id="WP_345339606.1">
    <property type="nucleotide sequence ID" value="NZ_BAABLI010000010.1"/>
</dbReference>
<feature type="chain" id="PRO_5047187533" evidence="1">
    <location>
        <begin position="19"/>
        <end position="437"/>
    </location>
</feature>
<gene>
    <name evidence="3" type="ORF">ACFSJ3_13615</name>
</gene>
<organism evidence="3 4">
    <name type="scientific">Corallincola platygyrae</name>
    <dbReference type="NCBI Taxonomy" id="1193278"/>
    <lineage>
        <taxon>Bacteria</taxon>
        <taxon>Pseudomonadati</taxon>
        <taxon>Pseudomonadota</taxon>
        <taxon>Gammaproteobacteria</taxon>
        <taxon>Alteromonadales</taxon>
        <taxon>Psychromonadaceae</taxon>
        <taxon>Corallincola</taxon>
    </lineage>
</organism>
<dbReference type="InterPro" id="IPR006680">
    <property type="entry name" value="Amidohydro-rel"/>
</dbReference>
<evidence type="ECO:0000313" key="3">
    <source>
        <dbReference type="EMBL" id="MFD2097029.1"/>
    </source>
</evidence>
<dbReference type="Pfam" id="PF01979">
    <property type="entry name" value="Amidohydro_1"/>
    <property type="match status" value="1"/>
</dbReference>
<accession>A0ABW4XPF1</accession>
<keyword evidence="4" id="KW-1185">Reference proteome</keyword>
<protein>
    <submittedName>
        <fullName evidence="3">Amidohydrolase family protein</fullName>
    </submittedName>
</protein>
<comment type="caution">
    <text evidence="3">The sequence shown here is derived from an EMBL/GenBank/DDBJ whole genome shotgun (WGS) entry which is preliminary data.</text>
</comment>